<accession>A0A4S8KKL6</accession>
<dbReference type="Proteomes" id="UP000297245">
    <property type="component" value="Unassembled WGS sequence"/>
</dbReference>
<reference evidence="1 2" key="1">
    <citation type="journal article" date="2019" name="Nat. Ecol. Evol.">
        <title>Megaphylogeny resolves global patterns of mushroom evolution.</title>
        <authorList>
            <person name="Varga T."/>
            <person name="Krizsan K."/>
            <person name="Foldi C."/>
            <person name="Dima B."/>
            <person name="Sanchez-Garcia M."/>
            <person name="Sanchez-Ramirez S."/>
            <person name="Szollosi G.J."/>
            <person name="Szarkandi J.G."/>
            <person name="Papp V."/>
            <person name="Albert L."/>
            <person name="Andreopoulos W."/>
            <person name="Angelini C."/>
            <person name="Antonin V."/>
            <person name="Barry K.W."/>
            <person name="Bougher N.L."/>
            <person name="Buchanan P."/>
            <person name="Buyck B."/>
            <person name="Bense V."/>
            <person name="Catcheside P."/>
            <person name="Chovatia M."/>
            <person name="Cooper J."/>
            <person name="Damon W."/>
            <person name="Desjardin D."/>
            <person name="Finy P."/>
            <person name="Geml J."/>
            <person name="Haridas S."/>
            <person name="Hughes K."/>
            <person name="Justo A."/>
            <person name="Karasinski D."/>
            <person name="Kautmanova I."/>
            <person name="Kiss B."/>
            <person name="Kocsube S."/>
            <person name="Kotiranta H."/>
            <person name="LaButti K.M."/>
            <person name="Lechner B.E."/>
            <person name="Liimatainen K."/>
            <person name="Lipzen A."/>
            <person name="Lukacs Z."/>
            <person name="Mihaltcheva S."/>
            <person name="Morgado L.N."/>
            <person name="Niskanen T."/>
            <person name="Noordeloos M.E."/>
            <person name="Ohm R.A."/>
            <person name="Ortiz-Santana B."/>
            <person name="Ovrebo C."/>
            <person name="Racz N."/>
            <person name="Riley R."/>
            <person name="Savchenko A."/>
            <person name="Shiryaev A."/>
            <person name="Soop K."/>
            <person name="Spirin V."/>
            <person name="Szebenyi C."/>
            <person name="Tomsovsky M."/>
            <person name="Tulloss R.E."/>
            <person name="Uehling J."/>
            <person name="Grigoriev I.V."/>
            <person name="Vagvolgyi C."/>
            <person name="Papp T."/>
            <person name="Martin F.M."/>
            <person name="Miettinen O."/>
            <person name="Hibbett D.S."/>
            <person name="Nagy L.G."/>
        </authorList>
    </citation>
    <scope>NUCLEOTIDE SEQUENCE [LARGE SCALE GENOMIC DNA]</scope>
    <source>
        <strain evidence="1 2">CBS 962.96</strain>
    </source>
</reference>
<proteinExistence type="predicted"/>
<protein>
    <submittedName>
        <fullName evidence="1">Uncharacterized protein</fullName>
    </submittedName>
</protein>
<evidence type="ECO:0000313" key="2">
    <source>
        <dbReference type="Proteomes" id="UP000297245"/>
    </source>
</evidence>
<sequence length="57" mass="6184">MRARQVRTRSGSGITQPLDLDLRVGPGWVEGQRGPGPDIGKTACDLLRVLANLSWDP</sequence>
<evidence type="ECO:0000313" key="1">
    <source>
        <dbReference type="EMBL" id="THU75941.1"/>
    </source>
</evidence>
<organism evidence="1 2">
    <name type="scientific">Dendrothele bispora (strain CBS 962.96)</name>
    <dbReference type="NCBI Taxonomy" id="1314807"/>
    <lineage>
        <taxon>Eukaryota</taxon>
        <taxon>Fungi</taxon>
        <taxon>Dikarya</taxon>
        <taxon>Basidiomycota</taxon>
        <taxon>Agaricomycotina</taxon>
        <taxon>Agaricomycetes</taxon>
        <taxon>Agaricomycetidae</taxon>
        <taxon>Agaricales</taxon>
        <taxon>Agaricales incertae sedis</taxon>
        <taxon>Dendrothele</taxon>
    </lineage>
</organism>
<gene>
    <name evidence="1" type="ORF">K435DRAFT_879952</name>
</gene>
<dbReference type="EMBL" id="ML181350">
    <property type="protein sequence ID" value="THU75941.1"/>
    <property type="molecule type" value="Genomic_DNA"/>
</dbReference>
<dbReference type="AlphaFoldDB" id="A0A4S8KKL6"/>
<keyword evidence="2" id="KW-1185">Reference proteome</keyword>
<name>A0A4S8KKL6_DENBC</name>